<feature type="region of interest" description="Disordered" evidence="1">
    <location>
        <begin position="230"/>
        <end position="268"/>
    </location>
</feature>
<reference evidence="2 3" key="1">
    <citation type="submission" date="2019-06" db="EMBL/GenBank/DDBJ databases">
        <title>Genomics analysis of Aphanomyces spp. identifies a new class of oomycete effector associated with host adaptation.</title>
        <authorList>
            <person name="Gaulin E."/>
        </authorList>
    </citation>
    <scope>NUCLEOTIDE SEQUENCE [LARGE SCALE GENOMIC DNA]</scope>
    <source>
        <strain evidence="2 3">E</strain>
    </source>
</reference>
<name>A0A6A4Z7V2_APHAT</name>
<organism evidence="2 3">
    <name type="scientific">Aphanomyces astaci</name>
    <name type="common">Crayfish plague agent</name>
    <dbReference type="NCBI Taxonomy" id="112090"/>
    <lineage>
        <taxon>Eukaryota</taxon>
        <taxon>Sar</taxon>
        <taxon>Stramenopiles</taxon>
        <taxon>Oomycota</taxon>
        <taxon>Saprolegniomycetes</taxon>
        <taxon>Saprolegniales</taxon>
        <taxon>Verrucalvaceae</taxon>
        <taxon>Aphanomyces</taxon>
    </lineage>
</organism>
<evidence type="ECO:0000313" key="3">
    <source>
        <dbReference type="Proteomes" id="UP000469452"/>
    </source>
</evidence>
<gene>
    <name evidence="2" type="ORF">AaE_014288</name>
</gene>
<dbReference type="EMBL" id="VJMI01019935">
    <property type="protein sequence ID" value="KAF0706011.1"/>
    <property type="molecule type" value="Genomic_DNA"/>
</dbReference>
<evidence type="ECO:0000256" key="1">
    <source>
        <dbReference type="SAM" id="MobiDB-lite"/>
    </source>
</evidence>
<comment type="caution">
    <text evidence="2">The sequence shown here is derived from an EMBL/GenBank/DDBJ whole genome shotgun (WGS) entry which is preliminary data.</text>
</comment>
<feature type="compositionally biased region" description="Low complexity" evidence="1">
    <location>
        <begin position="19"/>
        <end position="30"/>
    </location>
</feature>
<feature type="non-terminal residue" evidence="2">
    <location>
        <position position="342"/>
    </location>
</feature>
<evidence type="ECO:0000313" key="2">
    <source>
        <dbReference type="EMBL" id="KAF0706011.1"/>
    </source>
</evidence>
<feature type="region of interest" description="Disordered" evidence="1">
    <location>
        <begin position="282"/>
        <end position="321"/>
    </location>
</feature>
<proteinExistence type="predicted"/>
<accession>A0A6A4Z7V2</accession>
<dbReference type="Proteomes" id="UP000469452">
    <property type="component" value="Unassembled WGS sequence"/>
</dbReference>
<sequence length="342" mass="37451">MTGTNSRSLHGHAYRPQPSAAASGGNRSNSMRGQQAPYTHSDKDEQLYNLVSDLSNACRKDSNANALKDYNLIETLEKSAKDILARRNSQDPVGGNNIDVPPDSIQKRRRLSVEANDDSDETASPSTVNTTPRFQTIKRPEFSDNEDNDVPSFMRETISRETYSRETAVYTREALCMDDLSLDEISMIAPGQEDVHRKRQHDAMASHDATKRPSAAPQPMDIQSIMDQAKGSVDPVYTHSATSSSSALSREAPSSSSATSSLSASSFSSINGKEPDFVYTHLGSKLKSDPRSRSGSKDRSRRGSVDDKRRQNSMTASKLISINMRSNPTFCANSSTTTLQTS</sequence>
<feature type="region of interest" description="Disordered" evidence="1">
    <location>
        <begin position="193"/>
        <end position="217"/>
    </location>
</feature>
<feature type="compositionally biased region" description="Polar residues" evidence="1">
    <location>
        <begin position="312"/>
        <end position="321"/>
    </location>
</feature>
<feature type="compositionally biased region" description="Low complexity" evidence="1">
    <location>
        <begin position="240"/>
        <end position="268"/>
    </location>
</feature>
<feature type="compositionally biased region" description="Basic and acidic residues" evidence="1">
    <location>
        <begin position="193"/>
        <end position="211"/>
    </location>
</feature>
<protein>
    <submittedName>
        <fullName evidence="2">Uncharacterized protein</fullName>
    </submittedName>
</protein>
<feature type="compositionally biased region" description="Polar residues" evidence="1">
    <location>
        <begin position="122"/>
        <end position="134"/>
    </location>
</feature>
<feature type="compositionally biased region" description="Basic and acidic residues" evidence="1">
    <location>
        <begin position="286"/>
        <end position="310"/>
    </location>
</feature>
<feature type="region of interest" description="Disordered" evidence="1">
    <location>
        <begin position="1"/>
        <end position="45"/>
    </location>
</feature>
<dbReference type="AlphaFoldDB" id="A0A6A4Z7V2"/>
<feature type="region of interest" description="Disordered" evidence="1">
    <location>
        <begin position="87"/>
        <end position="150"/>
    </location>
</feature>